<keyword evidence="4" id="KW-1185">Reference proteome</keyword>
<organism evidence="3 4">
    <name type="scientific">Thorsellia anophelis DSM 18579</name>
    <dbReference type="NCBI Taxonomy" id="1123402"/>
    <lineage>
        <taxon>Bacteria</taxon>
        <taxon>Pseudomonadati</taxon>
        <taxon>Pseudomonadota</taxon>
        <taxon>Gammaproteobacteria</taxon>
        <taxon>Enterobacterales</taxon>
        <taxon>Thorselliaceae</taxon>
        <taxon>Thorsellia</taxon>
    </lineage>
</organism>
<feature type="domain" description="LysM" evidence="2">
    <location>
        <begin position="94"/>
        <end position="140"/>
    </location>
</feature>
<dbReference type="InterPro" id="IPR024519">
    <property type="entry name" value="IAT_beta"/>
</dbReference>
<dbReference type="EMBL" id="FOHV01000010">
    <property type="protein sequence ID" value="SET16009.1"/>
    <property type="molecule type" value="Genomic_DNA"/>
</dbReference>
<name>A0A1I0C979_9GAMM</name>
<protein>
    <submittedName>
        <fullName evidence="3">Invasin beta-domain of outer membrane</fullName>
    </submittedName>
</protein>
<dbReference type="Pfam" id="PF11924">
    <property type="entry name" value="IAT_beta"/>
    <property type="match status" value="1"/>
</dbReference>
<dbReference type="InterPro" id="IPR018392">
    <property type="entry name" value="LysM"/>
</dbReference>
<dbReference type="OrthoDB" id="8320584at2"/>
<dbReference type="PANTHER" id="PTHR39576">
    <property type="entry name" value="ATTACHING AND EFFACING PROTEIN HOMOLOG-RELATED-RELATED"/>
    <property type="match status" value="1"/>
</dbReference>
<evidence type="ECO:0000313" key="3">
    <source>
        <dbReference type="EMBL" id="SET16009.1"/>
    </source>
</evidence>
<dbReference type="GO" id="GO:0009279">
    <property type="term" value="C:cell outer membrane"/>
    <property type="evidence" value="ECO:0007669"/>
    <property type="project" value="TreeGrafter"/>
</dbReference>
<dbReference type="FunFam" id="2.40.160.160:FF:000001">
    <property type="entry name" value="Intimin-like inverse autotransporter SinH"/>
    <property type="match status" value="1"/>
</dbReference>
<evidence type="ECO:0000259" key="2">
    <source>
        <dbReference type="PROSITE" id="PS51782"/>
    </source>
</evidence>
<gene>
    <name evidence="3" type="ORF">SAMN02583745_01528</name>
</gene>
<dbReference type="RefSeq" id="WP_093319292.1">
    <property type="nucleotide sequence ID" value="NZ_FOHV01000010.1"/>
</dbReference>
<reference evidence="4" key="1">
    <citation type="submission" date="2016-10" db="EMBL/GenBank/DDBJ databases">
        <authorList>
            <person name="Varghese N."/>
            <person name="Submissions S."/>
        </authorList>
    </citation>
    <scope>NUCLEOTIDE SEQUENCE [LARGE SCALE GENOMIC DNA]</scope>
    <source>
        <strain evidence="4">DSM 18579</strain>
    </source>
</reference>
<evidence type="ECO:0000256" key="1">
    <source>
        <dbReference type="ARBA" id="ARBA00010116"/>
    </source>
</evidence>
<dbReference type="STRING" id="1123402.SAMN02583745_01528"/>
<proteinExistence type="inferred from homology"/>
<comment type="similarity">
    <text evidence="1">Belongs to the intimin/invasin family.</text>
</comment>
<dbReference type="Proteomes" id="UP000242642">
    <property type="component" value="Unassembled WGS sequence"/>
</dbReference>
<sequence>MKKQTLTYQNKLILALKLKSVSLIHVFDHAFSSFRFKYQLSKTRTFYQLSSLSSIAIVLLLLSSNSYSDDKVLDNEQSAITPDLSIASIMPKTHEYVIESEMTLYQLSLKSGVGIETIKALNPKLQDENQTLLAGASIDMPETALENLTSAQKVKPSGEPVTSLPTLGAENNNAYNTQLVQKLPGSRYVAGTTEENTANVLSDAATRNWKQFNAKQLQNEAENYLINGVKSEINQQANTLGNEFLGRFGKAKVNISIDEKGNIAGSSFNLLSPLYDDTQSLIFSQVGVHGQGSGVEKRTIGNFGLGYRYETDDWLAGSNIFIDHDFTGENTRLGLGAEWWVDYAKLAANTYYPLSDWKTSEVMKHYEALIYDERPAKGFDIRAQAYLPSYPHLGGSLAYEHYFGDEVALFSTKERQKDPYAVTVGLDYTPIPLLTAKAAHRVGKNSQHDARFDLNLNFQLGTPLEAQLDPNNVRLARSLKGSRYDLVDRNYDIVFEYRQENFTVDITGPTEAQLAQSVTFDSTIQSRAPISEYKWVVTNQLGGERYEWVGGTQFNFTPTQLRPYFIRLIVTTERGAVGESNIIRLDVNAFTTSLFDYTEDSTPHAEVLESVIAIDEPTIEALGNSHTIKMTFIARGLNEEPVELPEYPYLEWRFAGEEEFRPFDSSALEFGLRYIVVRDTDDINVYHFTVVGDKTLLLDGTTRLVQFRAYSITHPHVASPNYLEGQFIQSSETQFVDPNNVVLEIHQITNTDLSRALVRDPVAIAGRINGQTVVLENAKPIGAGRYYEVQIKRVNPSTQEMEDVTDYFENSLTWLYWDPVIGKEISTELNDQRTLESCIGYPVYSTQVNNYDNNELSWGKIMQEHSADVPSEQGLRLAVKFDFTAIQDPSTVKVGRDRVCYPTSETQAETDYLGYTLVNGETIPKAVEWNR</sequence>
<evidence type="ECO:0000313" key="4">
    <source>
        <dbReference type="Proteomes" id="UP000242642"/>
    </source>
</evidence>
<dbReference type="InterPro" id="IPR051715">
    <property type="entry name" value="Intimin-Invasin_domain"/>
</dbReference>
<dbReference type="InterPro" id="IPR038177">
    <property type="entry name" value="IAT_beta_sf"/>
</dbReference>
<dbReference type="PANTHER" id="PTHR39576:SF2">
    <property type="entry name" value="ATTACHING AND EFFACING PROTEIN HOMOLOG-RELATED"/>
    <property type="match status" value="1"/>
</dbReference>
<accession>A0A1I0C979</accession>
<dbReference type="AlphaFoldDB" id="A0A1I0C979"/>
<dbReference type="PROSITE" id="PS51782">
    <property type="entry name" value="LYSM"/>
    <property type="match status" value="1"/>
</dbReference>
<dbReference type="Gene3D" id="2.40.160.160">
    <property type="entry name" value="Inverse autotransporter, beta-domain"/>
    <property type="match status" value="1"/>
</dbReference>